<name>A0A425YE85_9BACT</name>
<dbReference type="InterPro" id="IPR004125">
    <property type="entry name" value="Signal_recog_particle_SRP54_M"/>
</dbReference>
<feature type="binding site" evidence="9">
    <location>
        <begin position="106"/>
        <end position="113"/>
    </location>
    <ligand>
        <name>GTP</name>
        <dbReference type="ChEBI" id="CHEBI:37565"/>
    </ligand>
</feature>
<evidence type="ECO:0000256" key="7">
    <source>
        <dbReference type="ARBA" id="ARBA00023274"/>
    </source>
</evidence>
<dbReference type="SUPFAM" id="SSF47446">
    <property type="entry name" value="Signal peptide-binding domain"/>
    <property type="match status" value="1"/>
</dbReference>
<protein>
    <recommendedName>
        <fullName evidence="9">Signal recognition particle protein</fullName>
        <ecNumber evidence="9">3.6.5.4</ecNumber>
    </recommendedName>
    <alternativeName>
        <fullName evidence="9">Fifty-four homolog</fullName>
    </alternativeName>
</protein>
<comment type="catalytic activity">
    <reaction evidence="8 9">
        <text>GTP + H2O = GDP + phosphate + H(+)</text>
        <dbReference type="Rhea" id="RHEA:19669"/>
        <dbReference type="ChEBI" id="CHEBI:15377"/>
        <dbReference type="ChEBI" id="CHEBI:15378"/>
        <dbReference type="ChEBI" id="CHEBI:37565"/>
        <dbReference type="ChEBI" id="CHEBI:43474"/>
        <dbReference type="ChEBI" id="CHEBI:58189"/>
        <dbReference type="EC" id="3.6.5.4"/>
    </reaction>
</comment>
<dbReference type="PANTHER" id="PTHR11564:SF5">
    <property type="entry name" value="SIGNAL RECOGNITION PARTICLE SUBUNIT SRP54"/>
    <property type="match status" value="1"/>
</dbReference>
<keyword evidence="7 9" id="KW-0687">Ribonucleoprotein</keyword>
<evidence type="ECO:0000256" key="1">
    <source>
        <dbReference type="ARBA" id="ARBA00005450"/>
    </source>
</evidence>
<comment type="function">
    <text evidence="9">Involved in targeting and insertion of nascent membrane proteins into the cytoplasmic membrane. Binds to the hydrophobic signal sequence of the ribosome-nascent chain (RNC) as it emerges from the ribosomes. The SRP-RNC complex is then targeted to the cytoplasmic membrane where it interacts with the SRP receptor FtsY.</text>
</comment>
<evidence type="ECO:0000256" key="9">
    <source>
        <dbReference type="HAMAP-Rule" id="MF_00306"/>
    </source>
</evidence>
<evidence type="ECO:0000313" key="14">
    <source>
        <dbReference type="Proteomes" id="UP000462449"/>
    </source>
</evidence>
<evidence type="ECO:0000259" key="10">
    <source>
        <dbReference type="PROSITE" id="PS00300"/>
    </source>
</evidence>
<dbReference type="EMBL" id="QTZN02000015">
    <property type="protein sequence ID" value="MVB07016.1"/>
    <property type="molecule type" value="Genomic_DNA"/>
</dbReference>
<evidence type="ECO:0000313" key="12">
    <source>
        <dbReference type="EMBL" id="MVB07016.1"/>
    </source>
</evidence>
<feature type="domain" description="SRP54-type proteins GTP-binding" evidence="10">
    <location>
        <begin position="268"/>
        <end position="281"/>
    </location>
</feature>
<accession>A0A425YE85</accession>
<dbReference type="GO" id="GO:0008312">
    <property type="term" value="F:7S RNA binding"/>
    <property type="evidence" value="ECO:0007669"/>
    <property type="project" value="InterPro"/>
</dbReference>
<dbReference type="Pfam" id="PF00448">
    <property type="entry name" value="SRP54"/>
    <property type="match status" value="1"/>
</dbReference>
<dbReference type="InterPro" id="IPR036891">
    <property type="entry name" value="Signal_recog_part_SRP54_M_sf"/>
</dbReference>
<keyword evidence="3 9" id="KW-0378">Hydrolase</keyword>
<dbReference type="FunFam" id="3.40.50.300:FF:000022">
    <property type="entry name" value="Signal recognition particle 54 kDa subunit"/>
    <property type="match status" value="1"/>
</dbReference>
<dbReference type="SMART" id="SM00963">
    <property type="entry name" value="SRP54_N"/>
    <property type="match status" value="1"/>
</dbReference>
<dbReference type="InterPro" id="IPR000897">
    <property type="entry name" value="SRP54_GTPase_dom"/>
</dbReference>
<dbReference type="Proteomes" id="UP000285951">
    <property type="component" value="Unassembled WGS sequence"/>
</dbReference>
<evidence type="ECO:0000256" key="6">
    <source>
        <dbReference type="ARBA" id="ARBA00023135"/>
    </source>
</evidence>
<keyword evidence="2 9" id="KW-0547">Nucleotide-binding</keyword>
<dbReference type="GO" id="GO:0005525">
    <property type="term" value="F:GTP binding"/>
    <property type="evidence" value="ECO:0007669"/>
    <property type="project" value="UniProtKB-UniRule"/>
</dbReference>
<evidence type="ECO:0000256" key="4">
    <source>
        <dbReference type="ARBA" id="ARBA00022884"/>
    </source>
</evidence>
<dbReference type="InterPro" id="IPR022941">
    <property type="entry name" value="SRP54"/>
</dbReference>
<comment type="subcellular location">
    <subcellularLocation>
        <location evidence="9">Cytoplasm</location>
    </subcellularLocation>
    <text evidence="9">The SRP-RNC complex is targeted to the cytoplasmic membrane.</text>
</comment>
<dbReference type="Pfam" id="PF02881">
    <property type="entry name" value="SRP54_N"/>
    <property type="match status" value="1"/>
</dbReference>
<keyword evidence="6 9" id="KW-0733">Signal recognition particle</keyword>
<keyword evidence="5 9" id="KW-0342">GTP-binding</keyword>
<keyword evidence="4 9" id="KW-0694">RNA-binding</keyword>
<dbReference type="EC" id="3.6.5.4" evidence="9"/>
<evidence type="ECO:0000256" key="8">
    <source>
        <dbReference type="ARBA" id="ARBA00048027"/>
    </source>
</evidence>
<dbReference type="InterPro" id="IPR027417">
    <property type="entry name" value="P-loop_NTPase"/>
</dbReference>
<comment type="similarity">
    <text evidence="1 9">Belongs to the GTP-binding SRP family. SRP54 subfamily.</text>
</comment>
<dbReference type="GO" id="GO:0048500">
    <property type="term" value="C:signal recognition particle"/>
    <property type="evidence" value="ECO:0007669"/>
    <property type="project" value="UniProtKB-UniRule"/>
</dbReference>
<comment type="caution">
    <text evidence="11">The sequence shown here is derived from an EMBL/GenBank/DDBJ whole genome shotgun (WGS) entry which is preliminary data.</text>
</comment>
<dbReference type="PANTHER" id="PTHR11564">
    <property type="entry name" value="SIGNAL RECOGNITION PARTICLE 54K PROTEIN SRP54"/>
    <property type="match status" value="1"/>
</dbReference>
<dbReference type="GO" id="GO:0003924">
    <property type="term" value="F:GTPase activity"/>
    <property type="evidence" value="ECO:0007669"/>
    <property type="project" value="UniProtKB-UniRule"/>
</dbReference>
<feature type="binding site" evidence="9">
    <location>
        <begin position="189"/>
        <end position="193"/>
    </location>
    <ligand>
        <name>GTP</name>
        <dbReference type="ChEBI" id="CHEBI:37565"/>
    </ligand>
</feature>
<reference evidence="11 14" key="2">
    <citation type="submission" date="2019-12" db="EMBL/GenBank/DDBJ databases">
        <title>Draft genome sequence of Labilibaculum sp. strain 44 isolated from deep waters of Black Sea.</title>
        <authorList>
            <person name="Yadav S."/>
            <person name="Villanueva L."/>
        </authorList>
    </citation>
    <scope>NUCLEOTIDE SEQUENCE [LARGE SCALE GENOMIC DNA]</scope>
    <source>
        <strain evidence="11 14">44</strain>
    </source>
</reference>
<sequence length="443" mass="48653">MFENLNERLERSFQILKGQGKITEINVAETLKDVRRALLDADVNFSIAKSFTNTVKEKALGQNVLTALKPNQLMVKIVHDELAELMGSTQVDINIQGKPAVILIAGLQGSGKTTFSGKLANLLKTKRSKNPLLVACDVYRPAAIEQLKVLGEQIGVPVYTDIESKNPVKIAQDAIKQAKANGNDLVIVDTAGRLAIDEEMMKEIEAVKKAIDPSEILFVVDSMTGQDAVNTAKEFNERLDFDGVVLTKLDGDTRGGAALSIRSIVNKPIKFVGTGEKMEALDVFHPSRMADRILGMGDIVSLVERAQDQFDADEARKLQKKIAKNQFNFNDFLSQISQIKKMGNLKDLASMIPGVGKALKNVDIDDDAFKGVEAIIFSMTPAEREDPGLINGSRRKRIADGSGSTIQDVNRLIKQFDETRKLMKMMTKGGNMSRMMGNMGGRR</sequence>
<dbReference type="Proteomes" id="UP000462449">
    <property type="component" value="Unassembled WGS sequence"/>
</dbReference>
<dbReference type="AlphaFoldDB" id="A0A425YE85"/>
<dbReference type="PROSITE" id="PS00300">
    <property type="entry name" value="SRP54"/>
    <property type="match status" value="1"/>
</dbReference>
<dbReference type="InterPro" id="IPR004780">
    <property type="entry name" value="SRP"/>
</dbReference>
<dbReference type="OrthoDB" id="9804720at2"/>
<dbReference type="Gene3D" id="1.10.260.30">
    <property type="entry name" value="Signal recognition particle, SRP54 subunit, M-domain"/>
    <property type="match status" value="1"/>
</dbReference>
<gene>
    <name evidence="9" type="primary">ffh</name>
    <name evidence="12" type="ORF">DWB62_008305</name>
    <name evidence="11" type="ORF">GNY23_08305</name>
</gene>
<dbReference type="NCBIfam" id="TIGR00959">
    <property type="entry name" value="ffh"/>
    <property type="match status" value="1"/>
</dbReference>
<comment type="domain">
    <text evidence="9">Composed of three domains: the N-terminal N domain, which is responsible for interactions with the ribosome, the central G domain, which binds GTP, and the C-terminal M domain, which binds the RNA and the signal sequence of the RNC.</text>
</comment>
<dbReference type="SUPFAM" id="SSF52540">
    <property type="entry name" value="P-loop containing nucleoside triphosphate hydrolases"/>
    <property type="match status" value="1"/>
</dbReference>
<evidence type="ECO:0000313" key="13">
    <source>
        <dbReference type="Proteomes" id="UP000285951"/>
    </source>
</evidence>
<dbReference type="EMBL" id="WOTW01000015">
    <property type="protein sequence ID" value="MUP37811.1"/>
    <property type="molecule type" value="Genomic_DNA"/>
</dbReference>
<dbReference type="InterPro" id="IPR013822">
    <property type="entry name" value="Signal_recog_particl_SRP54_hlx"/>
</dbReference>
<dbReference type="SMART" id="SM00962">
    <property type="entry name" value="SRP54"/>
    <property type="match status" value="1"/>
</dbReference>
<dbReference type="Pfam" id="PF02978">
    <property type="entry name" value="SRP_SPB"/>
    <property type="match status" value="1"/>
</dbReference>
<dbReference type="GO" id="GO:0006614">
    <property type="term" value="P:SRP-dependent cotranslational protein targeting to membrane"/>
    <property type="evidence" value="ECO:0007669"/>
    <property type="project" value="InterPro"/>
</dbReference>
<dbReference type="HAMAP" id="MF_00306">
    <property type="entry name" value="SRP54"/>
    <property type="match status" value="1"/>
</dbReference>
<keyword evidence="13" id="KW-1185">Reference proteome</keyword>
<comment type="subunit">
    <text evidence="9">Part of the signal recognition particle protein translocation system, which is composed of SRP and FtsY.</text>
</comment>
<dbReference type="SMART" id="SM00382">
    <property type="entry name" value="AAA"/>
    <property type="match status" value="1"/>
</dbReference>
<organism evidence="11 14">
    <name type="scientific">Labilibaculum euxinus</name>
    <dbReference type="NCBI Taxonomy" id="2686357"/>
    <lineage>
        <taxon>Bacteria</taxon>
        <taxon>Pseudomonadati</taxon>
        <taxon>Bacteroidota</taxon>
        <taxon>Bacteroidia</taxon>
        <taxon>Marinilabiliales</taxon>
        <taxon>Marinifilaceae</taxon>
        <taxon>Labilibaculum</taxon>
    </lineage>
</organism>
<reference evidence="12 13" key="1">
    <citation type="submission" date="2019-11" db="EMBL/GenBank/DDBJ databases">
        <title>Draft genome sequence of Labilibaculum sp. strain SYP isolated from Black Sea.</title>
        <authorList>
            <person name="Yadav S."/>
            <person name="Villanueva L."/>
        </authorList>
    </citation>
    <scope>NUCLEOTIDE SEQUENCE [LARGE SCALE GENOMIC DNA]</scope>
    <source>
        <strain evidence="12 13">44</strain>
    </source>
</reference>
<proteinExistence type="inferred from homology"/>
<dbReference type="RefSeq" id="WP_124991816.1">
    <property type="nucleotide sequence ID" value="NZ_JAVCNR010000009.1"/>
</dbReference>
<evidence type="ECO:0000256" key="3">
    <source>
        <dbReference type="ARBA" id="ARBA00022801"/>
    </source>
</evidence>
<dbReference type="Gene3D" id="1.20.120.140">
    <property type="entry name" value="Signal recognition particle SRP54, nucleotide-binding domain"/>
    <property type="match status" value="1"/>
</dbReference>
<evidence type="ECO:0000313" key="11">
    <source>
        <dbReference type="EMBL" id="MUP37811.1"/>
    </source>
</evidence>
<evidence type="ECO:0000256" key="5">
    <source>
        <dbReference type="ARBA" id="ARBA00023134"/>
    </source>
</evidence>
<dbReference type="CDD" id="cd18539">
    <property type="entry name" value="SRP_G"/>
    <property type="match status" value="1"/>
</dbReference>
<keyword evidence="9" id="KW-0963">Cytoplasm</keyword>
<dbReference type="Gene3D" id="3.40.50.300">
    <property type="entry name" value="P-loop containing nucleotide triphosphate hydrolases"/>
    <property type="match status" value="1"/>
</dbReference>
<dbReference type="InterPro" id="IPR003593">
    <property type="entry name" value="AAA+_ATPase"/>
</dbReference>
<dbReference type="InterPro" id="IPR042101">
    <property type="entry name" value="SRP54_N_sf"/>
</dbReference>
<evidence type="ECO:0000256" key="2">
    <source>
        <dbReference type="ARBA" id="ARBA00022741"/>
    </source>
</evidence>
<feature type="binding site" evidence="9">
    <location>
        <begin position="247"/>
        <end position="250"/>
    </location>
    <ligand>
        <name>GTP</name>
        <dbReference type="ChEBI" id="CHEBI:37565"/>
    </ligand>
</feature>